<evidence type="ECO:0000259" key="4">
    <source>
        <dbReference type="PROSITE" id="PS51180"/>
    </source>
</evidence>
<evidence type="ECO:0000256" key="1">
    <source>
        <dbReference type="ARBA" id="ARBA00038154"/>
    </source>
</evidence>
<dbReference type="Pfam" id="PF03097">
    <property type="entry name" value="BRO1"/>
    <property type="match status" value="1"/>
</dbReference>
<dbReference type="InterPro" id="IPR025304">
    <property type="entry name" value="ALIX_V_dom"/>
</dbReference>
<dbReference type="RefSeq" id="XP_040747263.1">
    <property type="nucleotide sequence ID" value="XM_040886078.1"/>
</dbReference>
<dbReference type="GeneID" id="63802726"/>
<evidence type="ECO:0000256" key="2">
    <source>
        <dbReference type="SAM" id="Coils"/>
    </source>
</evidence>
<dbReference type="STRING" id="61395.A0A1Y1WKN5"/>
<dbReference type="Gene3D" id="1.20.120.560">
    <property type="entry name" value="alix/aip1 in complex with the ypdl late domain"/>
    <property type="match status" value="1"/>
</dbReference>
<feature type="domain" description="BRO1" evidence="4">
    <location>
        <begin position="18"/>
        <end position="401"/>
    </location>
</feature>
<dbReference type="Gene3D" id="1.25.40.280">
    <property type="entry name" value="alix/aip1 like domains"/>
    <property type="match status" value="1"/>
</dbReference>
<dbReference type="AlphaFoldDB" id="A0A1Y1WKN5"/>
<protein>
    <submittedName>
        <fullName evidence="5">BRO1-domain-containing protein</fullName>
    </submittedName>
</protein>
<dbReference type="PROSITE" id="PS51180">
    <property type="entry name" value="BRO1"/>
    <property type="match status" value="1"/>
</dbReference>
<dbReference type="PANTHER" id="PTHR23030:SF39">
    <property type="entry name" value="PROGRAMMED CELL DEATH 6-INTERACTING PROTEIN"/>
    <property type="match status" value="1"/>
</dbReference>
<feature type="compositionally biased region" description="Polar residues" evidence="3">
    <location>
        <begin position="753"/>
        <end position="762"/>
    </location>
</feature>
<evidence type="ECO:0000313" key="6">
    <source>
        <dbReference type="Proteomes" id="UP000193922"/>
    </source>
</evidence>
<sequence length="799" mass="89298">MFLFRQAAVDKDSNDNSTLLCVKFKTTDKSVYSKALAEYISSSYAEPPEAYRDDLRVLDELREAAAATFDVNSNVLKRNIRYYGQLSFILTKFPADANINFMWSSAFDPESGASGKDLYFERASVLFNIGAFYSQLGCRESRNDKDSLTRAFGHFQNAAGVFNLLRSKIVSECRTQLTTDLSSYMLTTLENLMLCQAQECVWQRSVLTHMKDANVARIAMQVVEFYDAAIESGSQGSLTSTIPASWVDHFKIKRLFFLAEAQTKKANECLAGAHYGEEVARLQAAQELCNQAQELVNYDQRWAKHIRPVIVDALKAQQEFVSTSRTRAERDNDVIYLDPVPAVTSLAPVTPYKLAMPKCPEIIENPGAFLGEEELGTPLFKGLVPFVIHQAASLYEDRKDQLISKDIVAVLDELTADCESVLASLNLPNALEAIQKPIGLPPSVLVGADEIRSDGGYIGLKRLLDNALKSNQSATALVDASEKALDDEMREDAQVRLGAAPGSERAKRVESTELTNTFRSEIQKYRGIVEKARESDAALQSQVEAWSKFFMLLSSSRDEIERQVPSTTANPLTDPHHSQIIARLQQYMGEVSIMRRERLKSIEKLKRLASEDDVAPVLNEEMQRLAAQSSTPILKFELHQFEDLFAERLDKYTSWKVYIEEEREAQSELLDSIREANQAFIAARSTHPLLQQREKALVNLETAIKRYREASFNLHDGARFYASLEADLNKLKEGCLDFAMARHIDAQDLMGISQSDMPSDISQAPYDASTAPSAPSAPPNSSQGGTWDPTMPLRYAPSK</sequence>
<keyword evidence="2" id="KW-0175">Coiled coil</keyword>
<feature type="region of interest" description="Disordered" evidence="3">
    <location>
        <begin position="753"/>
        <end position="799"/>
    </location>
</feature>
<feature type="coiled-coil region" evidence="2">
    <location>
        <begin position="659"/>
        <end position="710"/>
    </location>
</feature>
<dbReference type="PANTHER" id="PTHR23030">
    <property type="entry name" value="PCD6 INTERACTING PROTEIN-RELATED"/>
    <property type="match status" value="1"/>
</dbReference>
<dbReference type="SMART" id="SM01041">
    <property type="entry name" value="BRO1"/>
    <property type="match status" value="1"/>
</dbReference>
<dbReference type="Proteomes" id="UP000193922">
    <property type="component" value="Unassembled WGS sequence"/>
</dbReference>
<evidence type="ECO:0000256" key="3">
    <source>
        <dbReference type="SAM" id="MobiDB-lite"/>
    </source>
</evidence>
<organism evidence="5 6">
    <name type="scientific">Linderina pennispora</name>
    <dbReference type="NCBI Taxonomy" id="61395"/>
    <lineage>
        <taxon>Eukaryota</taxon>
        <taxon>Fungi</taxon>
        <taxon>Fungi incertae sedis</taxon>
        <taxon>Zoopagomycota</taxon>
        <taxon>Kickxellomycotina</taxon>
        <taxon>Kickxellomycetes</taxon>
        <taxon>Kickxellales</taxon>
        <taxon>Kickxellaceae</taxon>
        <taxon>Linderina</taxon>
    </lineage>
</organism>
<dbReference type="InterPro" id="IPR004328">
    <property type="entry name" value="BRO1_dom"/>
</dbReference>
<dbReference type="InterPro" id="IPR038499">
    <property type="entry name" value="BRO1_sf"/>
</dbReference>
<keyword evidence="6" id="KW-1185">Reference proteome</keyword>
<gene>
    <name evidence="5" type="ORF">DL89DRAFT_264039</name>
</gene>
<dbReference type="Gene3D" id="1.20.140.50">
    <property type="entry name" value="alix/aip1 like domains"/>
    <property type="match status" value="1"/>
</dbReference>
<dbReference type="EMBL" id="MCFD01000001">
    <property type="protein sequence ID" value="ORX74052.1"/>
    <property type="molecule type" value="Genomic_DNA"/>
</dbReference>
<evidence type="ECO:0000313" key="5">
    <source>
        <dbReference type="EMBL" id="ORX74052.1"/>
    </source>
</evidence>
<reference evidence="5 6" key="1">
    <citation type="submission" date="2016-07" db="EMBL/GenBank/DDBJ databases">
        <title>Pervasive Adenine N6-methylation of Active Genes in Fungi.</title>
        <authorList>
            <consortium name="DOE Joint Genome Institute"/>
            <person name="Mondo S.J."/>
            <person name="Dannebaum R.O."/>
            <person name="Kuo R.C."/>
            <person name="Labutti K."/>
            <person name="Haridas S."/>
            <person name="Kuo A."/>
            <person name="Salamov A."/>
            <person name="Ahrendt S.R."/>
            <person name="Lipzen A."/>
            <person name="Sullivan W."/>
            <person name="Andreopoulos W.B."/>
            <person name="Clum A."/>
            <person name="Lindquist E."/>
            <person name="Daum C."/>
            <person name="Ramamoorthy G.K."/>
            <person name="Gryganskyi A."/>
            <person name="Culley D."/>
            <person name="Magnuson J.K."/>
            <person name="James T.Y."/>
            <person name="O'Malley M.A."/>
            <person name="Stajich J.E."/>
            <person name="Spatafora J.W."/>
            <person name="Visel A."/>
            <person name="Grigoriev I.V."/>
        </authorList>
    </citation>
    <scope>NUCLEOTIDE SEQUENCE [LARGE SCALE GENOMIC DNA]</scope>
    <source>
        <strain evidence="5 6">ATCC 12442</strain>
    </source>
</reference>
<proteinExistence type="inferred from homology"/>
<comment type="caution">
    <text evidence="5">The sequence shown here is derived from an EMBL/GenBank/DDBJ whole genome shotgun (WGS) entry which is preliminary data.</text>
</comment>
<dbReference type="Pfam" id="PF13949">
    <property type="entry name" value="ALIX_LYPXL_bnd"/>
    <property type="match status" value="1"/>
</dbReference>
<name>A0A1Y1WKN5_9FUNG</name>
<comment type="similarity">
    <text evidence="1">Belongs to the palA/RIM20 family.</text>
</comment>
<dbReference type="GO" id="GO:0005768">
    <property type="term" value="C:endosome"/>
    <property type="evidence" value="ECO:0007669"/>
    <property type="project" value="TreeGrafter"/>
</dbReference>
<dbReference type="OrthoDB" id="64867at2759"/>
<accession>A0A1Y1WKN5</accession>
<feature type="compositionally biased region" description="Low complexity" evidence="3">
    <location>
        <begin position="764"/>
        <end position="782"/>
    </location>
</feature>